<dbReference type="InterPro" id="IPR011356">
    <property type="entry name" value="Leucine_aapep/pepB"/>
</dbReference>
<evidence type="ECO:0000256" key="8">
    <source>
        <dbReference type="ARBA" id="ARBA00050061"/>
    </source>
</evidence>
<keyword evidence="11" id="KW-1185">Reference proteome</keyword>
<evidence type="ECO:0000256" key="7">
    <source>
        <dbReference type="ARBA" id="ARBA00050021"/>
    </source>
</evidence>
<keyword evidence="2 10" id="KW-0031">Aminopeptidase</keyword>
<dbReference type="PANTHER" id="PTHR11963:SF23">
    <property type="entry name" value="CYTOSOL AMINOPEPTIDASE"/>
    <property type="match status" value="1"/>
</dbReference>
<gene>
    <name evidence="10" type="ORF">UREOM_2200</name>
</gene>
<comment type="function">
    <text evidence="6">Presumably involved in the processing and regular turnover of intracellular proteins. Catalyzes the removal of unsubstituted N-terminal amino acids from various peptides.</text>
</comment>
<dbReference type="EMBL" id="BAABQM010000001">
    <property type="protein sequence ID" value="GAA5414509.1"/>
    <property type="molecule type" value="Genomic_DNA"/>
</dbReference>
<evidence type="ECO:0000256" key="1">
    <source>
        <dbReference type="ARBA" id="ARBA00009528"/>
    </source>
</evidence>
<evidence type="ECO:0000256" key="3">
    <source>
        <dbReference type="ARBA" id="ARBA00022670"/>
    </source>
</evidence>
<dbReference type="PRINTS" id="PR00481">
    <property type="entry name" value="LAMNOPPTDASE"/>
</dbReference>
<dbReference type="RefSeq" id="WP_353289673.1">
    <property type="nucleotide sequence ID" value="NZ_BAABQM010000001.1"/>
</dbReference>
<dbReference type="PROSITE" id="PS00631">
    <property type="entry name" value="CYTOSOL_AP"/>
    <property type="match status" value="1"/>
</dbReference>
<dbReference type="SUPFAM" id="SSF53187">
    <property type="entry name" value="Zn-dependent exopeptidases"/>
    <property type="match status" value="1"/>
</dbReference>
<proteinExistence type="inferred from homology"/>
<feature type="domain" description="Cytosol aminopeptidase" evidence="9">
    <location>
        <begin position="309"/>
        <end position="316"/>
    </location>
</feature>
<dbReference type="PANTHER" id="PTHR11963">
    <property type="entry name" value="LEUCINE AMINOPEPTIDASE-RELATED"/>
    <property type="match status" value="1"/>
</dbReference>
<evidence type="ECO:0000313" key="11">
    <source>
        <dbReference type="Proteomes" id="UP001449582"/>
    </source>
</evidence>
<dbReference type="CDD" id="cd00433">
    <property type="entry name" value="Peptidase_M17"/>
    <property type="match status" value="1"/>
</dbReference>
<accession>A0ABP9UCP0</accession>
<evidence type="ECO:0000259" key="9">
    <source>
        <dbReference type="PROSITE" id="PS00631"/>
    </source>
</evidence>
<organism evidence="10 11">
    <name type="scientific">Ureaplasma ceti</name>
    <dbReference type="NCBI Taxonomy" id="3119530"/>
    <lineage>
        <taxon>Bacteria</taxon>
        <taxon>Bacillati</taxon>
        <taxon>Mycoplasmatota</taxon>
        <taxon>Mycoplasmoidales</taxon>
        <taxon>Mycoplasmoidaceae</taxon>
        <taxon>Ureaplasma</taxon>
    </lineage>
</organism>
<evidence type="ECO:0000256" key="5">
    <source>
        <dbReference type="ARBA" id="ARBA00033172"/>
    </source>
</evidence>
<dbReference type="NCBIfam" id="NF002080">
    <property type="entry name" value="PRK00913.3-2"/>
    <property type="match status" value="1"/>
</dbReference>
<keyword evidence="3" id="KW-0645">Protease</keyword>
<evidence type="ECO:0000256" key="4">
    <source>
        <dbReference type="ARBA" id="ARBA00022801"/>
    </source>
</evidence>
<dbReference type="Pfam" id="PF00883">
    <property type="entry name" value="Peptidase_M17"/>
    <property type="match status" value="1"/>
</dbReference>
<sequence>MLINGEIKQNYVLKAVSKNHNIAEFEDETSAYSIFNHEMKSYNIVMEEKLNGDEFFRAVSEFIAKQSKHAFAIDLDSFTSVVAKEDWNSLVSILVSAVEYGSVTPWSADTNCKAKPQHNVLIKDEKLAKLAEEALVVAEDRTFARKLQDMPSNLMVPGKFVEEMKEHFAGIKNVTIKVLERKELEEKGLNLLVGVGQAANVEADQPRLMIVEYHGNPEDQSQNLGFVGKGVCFDTGGSNVKPGPHMRWMKYDMSGAAIVGSTIHALAKNEVKVNAVAVMPLVLNLMDSNAQRPDDVVVSYNGISVEIDNTDAEGRLILADAITYAIRDLKVSQVVDVATLTGAMIYCLGETYTGVWASTEELWSESATAAQEAGELIWRLPFHHDFKDLLKSKYANIANSVSDIRGGSSRAAMFLKEFTEDMPYGHFDIAGTGDKGHTGTGVMVSTFYNMAKNK</sequence>
<comment type="caution">
    <text evidence="10">The sequence shown here is derived from an EMBL/GenBank/DDBJ whole genome shotgun (WGS) entry which is preliminary data.</text>
</comment>
<protein>
    <recommendedName>
        <fullName evidence="7">Probable cytosol aminopeptidase</fullName>
    </recommendedName>
    <alternativeName>
        <fullName evidence="8">Leucine aminopeptidase</fullName>
    </alternativeName>
    <alternativeName>
        <fullName evidence="5">Leucyl aminopeptidase</fullName>
    </alternativeName>
</protein>
<evidence type="ECO:0000313" key="10">
    <source>
        <dbReference type="EMBL" id="GAA5414509.1"/>
    </source>
</evidence>
<evidence type="ECO:0000256" key="6">
    <source>
        <dbReference type="ARBA" id="ARBA00049972"/>
    </source>
</evidence>
<dbReference type="InterPro" id="IPR000819">
    <property type="entry name" value="Peptidase_M17_C"/>
</dbReference>
<reference evidence="10" key="1">
    <citation type="submission" date="2024-02" db="EMBL/GenBank/DDBJ databases">
        <title>Draft genome sequence of new strains in genus Ureaplasma.</title>
        <authorList>
            <person name="Nakajima Y."/>
            <person name="Segawa T."/>
        </authorList>
    </citation>
    <scope>NUCLEOTIDE SEQUENCE [LARGE SCALE GENOMIC DNA]</scope>
    <source>
        <strain evidence="10">OM1</strain>
    </source>
</reference>
<keyword evidence="4" id="KW-0378">Hydrolase</keyword>
<comment type="similarity">
    <text evidence="1">Belongs to the peptidase M17 family.</text>
</comment>
<dbReference type="GO" id="GO:0004177">
    <property type="term" value="F:aminopeptidase activity"/>
    <property type="evidence" value="ECO:0007669"/>
    <property type="project" value="UniProtKB-KW"/>
</dbReference>
<dbReference type="Proteomes" id="UP001449582">
    <property type="component" value="Unassembled WGS sequence"/>
</dbReference>
<evidence type="ECO:0000256" key="2">
    <source>
        <dbReference type="ARBA" id="ARBA00022438"/>
    </source>
</evidence>
<name>A0ABP9UCP0_9BACT</name>
<dbReference type="Gene3D" id="3.40.630.10">
    <property type="entry name" value="Zn peptidases"/>
    <property type="match status" value="1"/>
</dbReference>